<sequence length="64" mass="7296">MYRSLNKMASFADKKNIASFFHVFRLTLSNTHAGSTIILMDEVCMELWKNLRSLVSCSALLPSR</sequence>
<dbReference type="AlphaFoldDB" id="A0A383RL15"/>
<gene>
    <name evidence="1" type="ORF">PBLR_15508</name>
</gene>
<organism evidence="1 2">
    <name type="scientific">Paenibacillus alvei</name>
    <name type="common">Bacillus alvei</name>
    <dbReference type="NCBI Taxonomy" id="44250"/>
    <lineage>
        <taxon>Bacteria</taxon>
        <taxon>Bacillati</taxon>
        <taxon>Bacillota</taxon>
        <taxon>Bacilli</taxon>
        <taxon>Bacillales</taxon>
        <taxon>Paenibacillaceae</taxon>
        <taxon>Paenibacillus</taxon>
    </lineage>
</organism>
<reference evidence="2" key="1">
    <citation type="submission" date="2018-08" db="EMBL/GenBank/DDBJ databases">
        <authorList>
            <person name="Chevrot R."/>
        </authorList>
    </citation>
    <scope>NUCLEOTIDE SEQUENCE [LARGE SCALE GENOMIC DNA]</scope>
</reference>
<dbReference type="EMBL" id="LS992241">
    <property type="protein sequence ID" value="SYX87079.1"/>
    <property type="molecule type" value="Genomic_DNA"/>
</dbReference>
<dbReference type="Proteomes" id="UP000304148">
    <property type="component" value="Chromosome"/>
</dbReference>
<protein>
    <submittedName>
        <fullName evidence="1">Uncharacterized protein</fullName>
    </submittedName>
</protein>
<name>A0A383RL15_PAEAL</name>
<accession>A0A383RL15</accession>
<proteinExistence type="predicted"/>
<evidence type="ECO:0000313" key="1">
    <source>
        <dbReference type="EMBL" id="SYX87079.1"/>
    </source>
</evidence>
<evidence type="ECO:0000313" key="2">
    <source>
        <dbReference type="Proteomes" id="UP000304148"/>
    </source>
</evidence>